<proteinExistence type="predicted"/>
<dbReference type="EMBL" id="LR796958">
    <property type="protein sequence ID" value="CAB4178095.1"/>
    <property type="molecule type" value="Genomic_DNA"/>
</dbReference>
<gene>
    <name evidence="2" type="ORF">UFOVP1007_22</name>
    <name evidence="3" type="ORF">UFOVP1159_22</name>
    <name evidence="1" type="ORF">UFOVP927_41</name>
</gene>
<dbReference type="EMBL" id="LR796868">
    <property type="protein sequence ID" value="CAB4171949.1"/>
    <property type="molecule type" value="Genomic_DNA"/>
</dbReference>
<dbReference type="EMBL" id="LR797108">
    <property type="protein sequence ID" value="CAB4187364.1"/>
    <property type="molecule type" value="Genomic_DNA"/>
</dbReference>
<sequence>MAVTSTPIFAQTPYAKTLTLVAQTACTTRAPTATASLAGANITAFVPVSTNGLRIDSIQVNAVGTSISTANAANLVDIWLWDGTTAFMILEVAVTAVTPSATSAAFTTTYTFPAPLVLPAAFALYASTTVTTTAAGTALQVTAFGGAY</sequence>
<organism evidence="3">
    <name type="scientific">uncultured Caudovirales phage</name>
    <dbReference type="NCBI Taxonomy" id="2100421"/>
    <lineage>
        <taxon>Viruses</taxon>
        <taxon>Duplodnaviria</taxon>
        <taxon>Heunggongvirae</taxon>
        <taxon>Uroviricota</taxon>
        <taxon>Caudoviricetes</taxon>
        <taxon>Peduoviridae</taxon>
        <taxon>Maltschvirus</taxon>
        <taxon>Maltschvirus maltsch</taxon>
    </lineage>
</organism>
<evidence type="ECO:0000313" key="2">
    <source>
        <dbReference type="EMBL" id="CAB4178095.1"/>
    </source>
</evidence>
<evidence type="ECO:0000313" key="3">
    <source>
        <dbReference type="EMBL" id="CAB4187364.1"/>
    </source>
</evidence>
<evidence type="ECO:0000313" key="1">
    <source>
        <dbReference type="EMBL" id="CAB4171949.1"/>
    </source>
</evidence>
<name>A0A6J5R6J3_9CAUD</name>
<protein>
    <submittedName>
        <fullName evidence="3">Uncharacterized protein</fullName>
    </submittedName>
</protein>
<reference evidence="3" key="1">
    <citation type="submission" date="2020-05" db="EMBL/GenBank/DDBJ databases">
        <authorList>
            <person name="Chiriac C."/>
            <person name="Salcher M."/>
            <person name="Ghai R."/>
            <person name="Kavagutti S V."/>
        </authorList>
    </citation>
    <scope>NUCLEOTIDE SEQUENCE</scope>
</reference>
<accession>A0A6J5R6J3</accession>